<accession>A0A518DYV8</accession>
<dbReference type="Gene3D" id="3.90.226.30">
    <property type="match status" value="1"/>
</dbReference>
<name>A0A518DYV8_9BACT</name>
<evidence type="ECO:0000313" key="3">
    <source>
        <dbReference type="Proteomes" id="UP000317648"/>
    </source>
</evidence>
<evidence type="ECO:0000259" key="1">
    <source>
        <dbReference type="Pfam" id="PF09861"/>
    </source>
</evidence>
<dbReference type="PANTHER" id="PTHR33171:SF17">
    <property type="entry name" value="LARA-LIKE N-TERMINAL DOMAIN-CONTAINING PROTEIN"/>
    <property type="match status" value="1"/>
</dbReference>
<dbReference type="KEGG" id="lcre:Pla8534_48060"/>
<dbReference type="InterPro" id="IPR048068">
    <property type="entry name" value="LarA-like"/>
</dbReference>
<dbReference type="InterPro" id="IPR043166">
    <property type="entry name" value="LarA-like_C"/>
</dbReference>
<dbReference type="Proteomes" id="UP000317648">
    <property type="component" value="Chromosome"/>
</dbReference>
<gene>
    <name evidence="2" type="ORF">Pla8534_48060</name>
</gene>
<dbReference type="RefSeq" id="WP_197442511.1">
    <property type="nucleotide sequence ID" value="NZ_CP036433.1"/>
</dbReference>
<organism evidence="2 3">
    <name type="scientific">Lignipirellula cremea</name>
    <dbReference type="NCBI Taxonomy" id="2528010"/>
    <lineage>
        <taxon>Bacteria</taxon>
        <taxon>Pseudomonadati</taxon>
        <taxon>Planctomycetota</taxon>
        <taxon>Planctomycetia</taxon>
        <taxon>Pirellulales</taxon>
        <taxon>Pirellulaceae</taxon>
        <taxon>Lignipirellula</taxon>
    </lineage>
</organism>
<dbReference type="EMBL" id="CP036433">
    <property type="protein sequence ID" value="QDU96981.1"/>
    <property type="molecule type" value="Genomic_DNA"/>
</dbReference>
<dbReference type="AlphaFoldDB" id="A0A518DYV8"/>
<dbReference type="PANTHER" id="PTHR33171">
    <property type="entry name" value="LAR_N DOMAIN-CONTAINING PROTEIN"/>
    <property type="match status" value="1"/>
</dbReference>
<dbReference type="GO" id="GO:0050043">
    <property type="term" value="F:lactate racemase activity"/>
    <property type="evidence" value="ECO:0007669"/>
    <property type="project" value="InterPro"/>
</dbReference>
<sequence length="406" mass="43529">MSQTIRYGLQGVVTLTSPLDLIFGDIDLPLPIDDPAAAVAAALDHPLEFPPLSQATAPGDRVAIAIDGRTPCAAAIVAGVVLSLRQSGAEPDEIRVVVANCDAAGLELLKSQLPADLASSLEFEVHEPSVKEAHSYLCVSKDGKPIQVNRSLFDADVVLPIGMLRLDDSLGYLGVHGDLFPNFSDEATQARFRAPSSSEIAVHQRRRRAEADEAAWLMGVQFTIQVVPGPGDSLFHVLAGEANRVLQEGARLCEAAWLREVPQRADLVIAAIEGGSDQQTWENFGRALFAASQAVQDDGAIVICTDLETPPGPALQRLMGPGESDHSHADIRRDRSTDALSASLLADVLQRQHVYLLSKLDDDLVEEMGLAPIASPEDIDRLSRRFDTCLVLANAQHALARTADGR</sequence>
<dbReference type="Pfam" id="PF09861">
    <property type="entry name" value="Lar_N"/>
    <property type="match status" value="1"/>
</dbReference>
<proteinExistence type="predicted"/>
<evidence type="ECO:0000313" key="2">
    <source>
        <dbReference type="EMBL" id="QDU96981.1"/>
    </source>
</evidence>
<dbReference type="Gene3D" id="3.40.50.11440">
    <property type="match status" value="1"/>
</dbReference>
<dbReference type="InterPro" id="IPR018657">
    <property type="entry name" value="LarA-like_N"/>
</dbReference>
<protein>
    <recommendedName>
        <fullName evidence="1">LarA-like N-terminal domain-containing protein</fullName>
    </recommendedName>
</protein>
<reference evidence="2 3" key="1">
    <citation type="submission" date="2019-02" db="EMBL/GenBank/DDBJ databases">
        <title>Deep-cultivation of Planctomycetes and their phenomic and genomic characterization uncovers novel biology.</title>
        <authorList>
            <person name="Wiegand S."/>
            <person name="Jogler M."/>
            <person name="Boedeker C."/>
            <person name="Pinto D."/>
            <person name="Vollmers J."/>
            <person name="Rivas-Marin E."/>
            <person name="Kohn T."/>
            <person name="Peeters S.H."/>
            <person name="Heuer A."/>
            <person name="Rast P."/>
            <person name="Oberbeckmann S."/>
            <person name="Bunk B."/>
            <person name="Jeske O."/>
            <person name="Meyerdierks A."/>
            <person name="Storesund J.E."/>
            <person name="Kallscheuer N."/>
            <person name="Luecker S."/>
            <person name="Lage O.M."/>
            <person name="Pohl T."/>
            <person name="Merkel B.J."/>
            <person name="Hornburger P."/>
            <person name="Mueller R.-W."/>
            <person name="Bruemmer F."/>
            <person name="Labrenz M."/>
            <person name="Spormann A.M."/>
            <person name="Op den Camp H."/>
            <person name="Overmann J."/>
            <person name="Amann R."/>
            <person name="Jetten M.S.M."/>
            <person name="Mascher T."/>
            <person name="Medema M.H."/>
            <person name="Devos D.P."/>
            <person name="Kaster A.-K."/>
            <person name="Ovreas L."/>
            <person name="Rohde M."/>
            <person name="Galperin M.Y."/>
            <person name="Jogler C."/>
        </authorList>
    </citation>
    <scope>NUCLEOTIDE SEQUENCE [LARGE SCALE GENOMIC DNA]</scope>
    <source>
        <strain evidence="2 3">Pla85_3_4</strain>
    </source>
</reference>
<feature type="domain" description="LarA-like N-terminal" evidence="1">
    <location>
        <begin position="32"/>
        <end position="186"/>
    </location>
</feature>
<keyword evidence="3" id="KW-1185">Reference proteome</keyword>